<protein>
    <submittedName>
        <fullName evidence="3">Secreted protein</fullName>
    </submittedName>
</protein>
<organism evidence="2 3">
    <name type="scientific">Ascaris lumbricoides</name>
    <name type="common">Giant roundworm</name>
    <dbReference type="NCBI Taxonomy" id="6252"/>
    <lineage>
        <taxon>Eukaryota</taxon>
        <taxon>Metazoa</taxon>
        <taxon>Ecdysozoa</taxon>
        <taxon>Nematoda</taxon>
        <taxon>Chromadorea</taxon>
        <taxon>Rhabditida</taxon>
        <taxon>Spirurina</taxon>
        <taxon>Ascaridomorpha</taxon>
        <taxon>Ascaridoidea</taxon>
        <taxon>Ascarididae</taxon>
        <taxon>Ascaris</taxon>
    </lineage>
</organism>
<feature type="chain" id="PRO_5005656534" evidence="1">
    <location>
        <begin position="21"/>
        <end position="86"/>
    </location>
</feature>
<name>A0A0M3HRW2_ASCLU</name>
<keyword evidence="2" id="KW-1185">Reference proteome</keyword>
<evidence type="ECO:0000313" key="3">
    <source>
        <dbReference type="WBParaSite" id="ALUE_0000511901-mRNA-1"/>
    </source>
</evidence>
<dbReference type="WBParaSite" id="ALUE_0000511901-mRNA-1">
    <property type="protein sequence ID" value="ALUE_0000511901-mRNA-1"/>
    <property type="gene ID" value="ALUE_0000511901"/>
</dbReference>
<sequence>MKSQRPVFPLTFFCLWYGASVLLKRSEKRAQNDDRVRETTEHQKVRHHFAAQVSCDLTGNGKEYRDYARRTYPSKRSMVKIARRKQ</sequence>
<evidence type="ECO:0000313" key="2">
    <source>
        <dbReference type="Proteomes" id="UP000036681"/>
    </source>
</evidence>
<dbReference type="AlphaFoldDB" id="A0A0M3HRW2"/>
<proteinExistence type="predicted"/>
<dbReference type="Proteomes" id="UP000036681">
    <property type="component" value="Unplaced"/>
</dbReference>
<keyword evidence="1" id="KW-0732">Signal</keyword>
<accession>A0A0M3HRW2</accession>
<reference evidence="3" key="1">
    <citation type="submission" date="2017-02" db="UniProtKB">
        <authorList>
            <consortium name="WormBaseParasite"/>
        </authorList>
    </citation>
    <scope>IDENTIFICATION</scope>
</reference>
<feature type="signal peptide" evidence="1">
    <location>
        <begin position="1"/>
        <end position="20"/>
    </location>
</feature>
<evidence type="ECO:0000256" key="1">
    <source>
        <dbReference type="SAM" id="SignalP"/>
    </source>
</evidence>